<sequence precursor="true">MKTPVPHALVVSILLTFASVLPADDFAHRSAPAPLKFISFDVPRAYPGLPYCTRMAVIGGEWPYRFELVKSPECARITDDRGDVLWTPKKEGDEGTFEVKVADRAGKSISKAWSVKVTKSGFYFVSPTGDDEKGDGTVEHPWKTVQLAINRAKGTGTIYLRKGGYRERSRAKGAPGGFDKNTLLIGKSGYFQHRKATRENPFVLSGYPGEKVTIMPAEEEMGGIAAWTPCAHREPGDHGNLAKGRLDGRLRGGPRMRDQQGSGRIQQLSGRVGWQGRPRVRRPRFSPPRRAPAAPAHARERDDTLSRQGRAHRRQPRA</sequence>
<dbReference type="SUPFAM" id="SSF51126">
    <property type="entry name" value="Pectin lyase-like"/>
    <property type="match status" value="1"/>
</dbReference>
<feature type="compositionally biased region" description="Polar residues" evidence="9">
    <location>
        <begin position="259"/>
        <end position="269"/>
    </location>
</feature>
<feature type="region of interest" description="Disordered" evidence="9">
    <location>
        <begin position="235"/>
        <end position="318"/>
    </location>
</feature>
<dbReference type="EMBL" id="SJPZ01000002">
    <property type="protein sequence ID" value="TWU62598.1"/>
    <property type="molecule type" value="Genomic_DNA"/>
</dbReference>
<organism evidence="11 12">
    <name type="scientific">Crateriforma conspicua</name>
    <dbReference type="NCBI Taxonomy" id="2527996"/>
    <lineage>
        <taxon>Bacteria</taxon>
        <taxon>Pseudomonadati</taxon>
        <taxon>Planctomycetota</taxon>
        <taxon>Planctomycetia</taxon>
        <taxon>Planctomycetales</taxon>
        <taxon>Planctomycetaceae</taxon>
        <taxon>Crateriforma</taxon>
    </lineage>
</organism>
<evidence type="ECO:0000256" key="6">
    <source>
        <dbReference type="ARBA" id="ARBA00022837"/>
    </source>
</evidence>
<dbReference type="GO" id="GO:0046872">
    <property type="term" value="F:metal ion binding"/>
    <property type="evidence" value="ECO:0007669"/>
    <property type="project" value="UniProtKB-KW"/>
</dbReference>
<dbReference type="InterPro" id="IPR052052">
    <property type="entry name" value="Polysaccharide_Lyase_9"/>
</dbReference>
<evidence type="ECO:0000256" key="3">
    <source>
        <dbReference type="ARBA" id="ARBA00022525"/>
    </source>
</evidence>
<dbReference type="Proteomes" id="UP000316476">
    <property type="component" value="Unassembled WGS sequence"/>
</dbReference>
<evidence type="ECO:0000313" key="11">
    <source>
        <dbReference type="EMBL" id="TWU62598.1"/>
    </source>
</evidence>
<proteinExistence type="inferred from homology"/>
<dbReference type="InterPro" id="IPR011050">
    <property type="entry name" value="Pectin_lyase_fold/virulence"/>
</dbReference>
<accession>A0A5C6FPM4</accession>
<comment type="caution">
    <text evidence="11">The sequence shown here is derived from an EMBL/GenBank/DDBJ whole genome shotgun (WGS) entry which is preliminary data.</text>
</comment>
<gene>
    <name evidence="11" type="ORF">V7x_43330</name>
</gene>
<feature type="compositionally biased region" description="Basic residues" evidence="9">
    <location>
        <begin position="309"/>
        <end position="318"/>
    </location>
</feature>
<feature type="compositionally biased region" description="Basic and acidic residues" evidence="9">
    <location>
        <begin position="244"/>
        <end position="258"/>
    </location>
</feature>
<evidence type="ECO:0000256" key="4">
    <source>
        <dbReference type="ARBA" id="ARBA00022723"/>
    </source>
</evidence>
<dbReference type="Gene3D" id="2.160.20.10">
    <property type="entry name" value="Single-stranded right-handed beta-helix, Pectin lyase-like"/>
    <property type="match status" value="1"/>
</dbReference>
<evidence type="ECO:0000256" key="2">
    <source>
        <dbReference type="ARBA" id="ARBA00004613"/>
    </source>
</evidence>
<reference evidence="11 12" key="1">
    <citation type="submission" date="2019-02" db="EMBL/GenBank/DDBJ databases">
        <title>Deep-cultivation of Planctomycetes and their phenomic and genomic characterization uncovers novel biology.</title>
        <authorList>
            <person name="Wiegand S."/>
            <person name="Jogler M."/>
            <person name="Boedeker C."/>
            <person name="Pinto D."/>
            <person name="Vollmers J."/>
            <person name="Rivas-Marin E."/>
            <person name="Kohn T."/>
            <person name="Peeters S.H."/>
            <person name="Heuer A."/>
            <person name="Rast P."/>
            <person name="Oberbeckmann S."/>
            <person name="Bunk B."/>
            <person name="Jeske O."/>
            <person name="Meyerdierks A."/>
            <person name="Storesund J.E."/>
            <person name="Kallscheuer N."/>
            <person name="Luecker S."/>
            <person name="Lage O.M."/>
            <person name="Pohl T."/>
            <person name="Merkel B.J."/>
            <person name="Hornburger P."/>
            <person name="Mueller R.-W."/>
            <person name="Bruemmer F."/>
            <person name="Labrenz M."/>
            <person name="Spormann A.M."/>
            <person name="Op Den Camp H."/>
            <person name="Overmann J."/>
            <person name="Amann R."/>
            <person name="Jetten M.S.M."/>
            <person name="Mascher T."/>
            <person name="Medema M.H."/>
            <person name="Devos D.P."/>
            <person name="Kaster A.-K."/>
            <person name="Ovreas L."/>
            <person name="Rohde M."/>
            <person name="Galperin M.Y."/>
            <person name="Jogler C."/>
        </authorList>
    </citation>
    <scope>NUCLEOTIDE SEQUENCE [LARGE SCALE GENOMIC DNA]</scope>
    <source>
        <strain evidence="11 12">V7</strain>
    </source>
</reference>
<name>A0A5C6FPM4_9PLAN</name>
<evidence type="ECO:0000256" key="5">
    <source>
        <dbReference type="ARBA" id="ARBA00022729"/>
    </source>
</evidence>
<protein>
    <recommendedName>
        <fullName evidence="13">DUF1565 domain-containing protein</fullName>
    </recommendedName>
</protein>
<dbReference type="InterPro" id="IPR012334">
    <property type="entry name" value="Pectin_lyas_fold"/>
</dbReference>
<dbReference type="AlphaFoldDB" id="A0A5C6FPM4"/>
<comment type="subcellular location">
    <subcellularLocation>
        <location evidence="2">Secreted</location>
    </subcellularLocation>
</comment>
<comment type="cofactor">
    <cofactor evidence="1">
        <name>Ca(2+)</name>
        <dbReference type="ChEBI" id="CHEBI:29108"/>
    </cofactor>
</comment>
<keyword evidence="7" id="KW-0456">Lyase</keyword>
<evidence type="ECO:0000313" key="12">
    <source>
        <dbReference type="Proteomes" id="UP000316476"/>
    </source>
</evidence>
<evidence type="ECO:0008006" key="13">
    <source>
        <dbReference type="Google" id="ProtNLM"/>
    </source>
</evidence>
<keyword evidence="3" id="KW-0964">Secreted</keyword>
<keyword evidence="6" id="KW-0106">Calcium</keyword>
<keyword evidence="5 10" id="KW-0732">Signal</keyword>
<feature type="chain" id="PRO_5023144088" description="DUF1565 domain-containing protein" evidence="10">
    <location>
        <begin position="24"/>
        <end position="318"/>
    </location>
</feature>
<keyword evidence="4" id="KW-0479">Metal-binding</keyword>
<evidence type="ECO:0000256" key="9">
    <source>
        <dbReference type="SAM" id="MobiDB-lite"/>
    </source>
</evidence>
<evidence type="ECO:0000256" key="10">
    <source>
        <dbReference type="SAM" id="SignalP"/>
    </source>
</evidence>
<dbReference type="GO" id="GO:0005576">
    <property type="term" value="C:extracellular region"/>
    <property type="evidence" value="ECO:0007669"/>
    <property type="project" value="UniProtKB-SubCell"/>
</dbReference>
<evidence type="ECO:0000256" key="1">
    <source>
        <dbReference type="ARBA" id="ARBA00001913"/>
    </source>
</evidence>
<evidence type="ECO:0000256" key="8">
    <source>
        <dbReference type="ARBA" id="ARBA00038263"/>
    </source>
</evidence>
<dbReference type="PANTHER" id="PTHR40088">
    <property type="entry name" value="PECTATE LYASE (EUROFUNG)"/>
    <property type="match status" value="1"/>
</dbReference>
<feature type="signal peptide" evidence="10">
    <location>
        <begin position="1"/>
        <end position="23"/>
    </location>
</feature>
<evidence type="ECO:0000256" key="7">
    <source>
        <dbReference type="ARBA" id="ARBA00023239"/>
    </source>
</evidence>
<comment type="similarity">
    <text evidence="8">Belongs to the polysaccharide lyase 9 family.</text>
</comment>
<dbReference type="PANTHER" id="PTHR40088:SF1">
    <property type="entry name" value="PECTATE LYASE PEL9"/>
    <property type="match status" value="1"/>
</dbReference>
<dbReference type="GO" id="GO:0016837">
    <property type="term" value="F:carbon-oxygen lyase activity, acting on polysaccharides"/>
    <property type="evidence" value="ECO:0007669"/>
    <property type="project" value="TreeGrafter"/>
</dbReference>